<evidence type="ECO:0000313" key="1">
    <source>
        <dbReference type="EMBL" id="GAA0172456.1"/>
    </source>
</evidence>
<comment type="caution">
    <text evidence="1">The sequence shown here is derived from an EMBL/GenBank/DDBJ whole genome shotgun (WGS) entry which is preliminary data.</text>
</comment>
<reference evidence="1 2" key="1">
    <citation type="submission" date="2024-01" db="EMBL/GenBank/DDBJ databases">
        <title>The complete chloroplast genome sequence of Lithospermum erythrorhizon: insights into the phylogenetic relationship among Boraginaceae species and the maternal lineages of purple gromwells.</title>
        <authorList>
            <person name="Okada T."/>
            <person name="Watanabe K."/>
        </authorList>
    </citation>
    <scope>NUCLEOTIDE SEQUENCE [LARGE SCALE GENOMIC DNA]</scope>
</reference>
<organism evidence="1 2">
    <name type="scientific">Lithospermum erythrorhizon</name>
    <name type="common">Purple gromwell</name>
    <name type="synonym">Lithospermum officinale var. erythrorhizon</name>
    <dbReference type="NCBI Taxonomy" id="34254"/>
    <lineage>
        <taxon>Eukaryota</taxon>
        <taxon>Viridiplantae</taxon>
        <taxon>Streptophyta</taxon>
        <taxon>Embryophyta</taxon>
        <taxon>Tracheophyta</taxon>
        <taxon>Spermatophyta</taxon>
        <taxon>Magnoliopsida</taxon>
        <taxon>eudicotyledons</taxon>
        <taxon>Gunneridae</taxon>
        <taxon>Pentapetalae</taxon>
        <taxon>asterids</taxon>
        <taxon>lamiids</taxon>
        <taxon>Boraginales</taxon>
        <taxon>Boraginaceae</taxon>
        <taxon>Boraginoideae</taxon>
        <taxon>Lithospermeae</taxon>
        <taxon>Lithospermum</taxon>
    </lineage>
</organism>
<evidence type="ECO:0000313" key="2">
    <source>
        <dbReference type="Proteomes" id="UP001454036"/>
    </source>
</evidence>
<keyword evidence="2" id="KW-1185">Reference proteome</keyword>
<sequence>MSRLLIKHGMRGIFGKVGTRVILRGVVLRGGVNHSRRGRTKGKGQVLLSQSKGRRLLGGGRGMRMGLNCGACENRLRRNRMRLLGWRLRWKGLRLRRLGLRVGVGDAVGAPKEGGGPSVEGGVVLRGEESGRSLRKKFRVFQGSHLRRCMRHNAKNGGRTMTALHGNGRSLVGERLKTVA</sequence>
<proteinExistence type="predicted"/>
<name>A0AAV3RAU2_LITER</name>
<gene>
    <name evidence="1" type="ORF">LIER_26280</name>
</gene>
<accession>A0AAV3RAU2</accession>
<dbReference type="AlphaFoldDB" id="A0AAV3RAU2"/>
<dbReference type="EMBL" id="BAABME010008132">
    <property type="protein sequence ID" value="GAA0172456.1"/>
    <property type="molecule type" value="Genomic_DNA"/>
</dbReference>
<dbReference type="Proteomes" id="UP001454036">
    <property type="component" value="Unassembled WGS sequence"/>
</dbReference>
<protein>
    <submittedName>
        <fullName evidence="1">Uncharacterized protein</fullName>
    </submittedName>
</protein>